<sequence>MPRETATERRNRLFAEDRAKEEKWKQEKPMRLLEAMAQAQDLDIDSAVFHRHDVMYFSFTFDVSDHATVGRVDELTEWTMLNIEYRLKEIQDEKEKQRRLAHLRAELIARMTPDEREALGLG</sequence>
<name>A0A6J5M2C0_9CAUD</name>
<dbReference type="EMBL" id="LR796380">
    <property type="protein sequence ID" value="CAB4140868.1"/>
    <property type="molecule type" value="Genomic_DNA"/>
</dbReference>
<accession>A0A6J5M2C0</accession>
<reference evidence="1" key="1">
    <citation type="submission" date="2020-04" db="EMBL/GenBank/DDBJ databases">
        <authorList>
            <person name="Chiriac C."/>
            <person name="Salcher M."/>
            <person name="Ghai R."/>
            <person name="Kavagutti S V."/>
        </authorList>
    </citation>
    <scope>NUCLEOTIDE SEQUENCE</scope>
</reference>
<proteinExistence type="predicted"/>
<protein>
    <submittedName>
        <fullName evidence="1">Uncharacterized protein</fullName>
    </submittedName>
</protein>
<evidence type="ECO:0000313" key="1">
    <source>
        <dbReference type="EMBL" id="CAB4140868.1"/>
    </source>
</evidence>
<organism evidence="1">
    <name type="scientific">uncultured Caudovirales phage</name>
    <dbReference type="NCBI Taxonomy" id="2100421"/>
    <lineage>
        <taxon>Viruses</taxon>
        <taxon>Duplodnaviria</taxon>
        <taxon>Heunggongvirae</taxon>
        <taxon>Uroviricota</taxon>
        <taxon>Caudoviricetes</taxon>
        <taxon>Peduoviridae</taxon>
        <taxon>Maltschvirus</taxon>
        <taxon>Maltschvirus maltsch</taxon>
    </lineage>
</organism>
<gene>
    <name evidence="1" type="ORF">UFOVP395_203</name>
</gene>